<dbReference type="AlphaFoldDB" id="A0A1R1XLB1"/>
<comment type="caution">
    <text evidence="1">The sequence shown here is derived from an EMBL/GenBank/DDBJ whole genome shotgun (WGS) entry which is preliminary data.</text>
</comment>
<evidence type="ECO:0000313" key="1">
    <source>
        <dbReference type="EMBL" id="OMJ15403.1"/>
    </source>
</evidence>
<proteinExistence type="predicted"/>
<dbReference type="Proteomes" id="UP000187283">
    <property type="component" value="Unassembled WGS sequence"/>
</dbReference>
<name>A0A1R1XLB1_9FUNG</name>
<dbReference type="EMBL" id="LSSN01002693">
    <property type="protein sequence ID" value="OMJ15403.1"/>
    <property type="molecule type" value="Genomic_DNA"/>
</dbReference>
<gene>
    <name evidence="1" type="ORF">AYI70_g7297</name>
</gene>
<keyword evidence="2" id="KW-1185">Reference proteome</keyword>
<organism evidence="1 2">
    <name type="scientific">Smittium culicis</name>
    <dbReference type="NCBI Taxonomy" id="133412"/>
    <lineage>
        <taxon>Eukaryota</taxon>
        <taxon>Fungi</taxon>
        <taxon>Fungi incertae sedis</taxon>
        <taxon>Zoopagomycota</taxon>
        <taxon>Kickxellomycotina</taxon>
        <taxon>Harpellomycetes</taxon>
        <taxon>Harpellales</taxon>
        <taxon>Legeriomycetaceae</taxon>
        <taxon>Smittium</taxon>
    </lineage>
</organism>
<evidence type="ECO:0000313" key="2">
    <source>
        <dbReference type="Proteomes" id="UP000187283"/>
    </source>
</evidence>
<protein>
    <submittedName>
        <fullName evidence="1">Uncharacterized protein</fullName>
    </submittedName>
</protein>
<reference evidence="1 2" key="1">
    <citation type="submission" date="2017-01" db="EMBL/GenBank/DDBJ databases">
        <authorList>
            <person name="Mah S.A."/>
            <person name="Swanson W.J."/>
            <person name="Moy G.W."/>
            <person name="Vacquier V.D."/>
        </authorList>
    </citation>
    <scope>NUCLEOTIDE SEQUENCE [LARGE SCALE GENOMIC DNA]</scope>
    <source>
        <strain evidence="1 2">GSMNP</strain>
    </source>
</reference>
<accession>A0A1R1XLB1</accession>
<sequence>MSLMWLAGRYACFLSFPSPRTPSRPAAIKNERKAPNHYTVNETESVADGRDVFPVANNGWVRYHNAHQFFQLIVRSSVSIPTLLFPATNFLSAADFI</sequence>